<feature type="transmembrane region" description="Helical" evidence="1">
    <location>
        <begin position="12"/>
        <end position="30"/>
    </location>
</feature>
<accession>A0A077VKX6</accession>
<evidence type="ECO:0000313" key="2">
    <source>
        <dbReference type="EMBL" id="CDR27291.1"/>
    </source>
</evidence>
<keyword evidence="1" id="KW-0472">Membrane</keyword>
<keyword evidence="1" id="KW-0812">Transmembrane</keyword>
<dbReference type="EMBL" id="CCEH01000003">
    <property type="protein sequence ID" value="CDR27291.1"/>
    <property type="molecule type" value="Genomic_DNA"/>
</dbReference>
<proteinExistence type="predicted"/>
<evidence type="ECO:0000256" key="1">
    <source>
        <dbReference type="SAM" id="Phobius"/>
    </source>
</evidence>
<organism evidence="2 3">
    <name type="scientific">Staphylococcus schweitzeri</name>
    <dbReference type="NCBI Taxonomy" id="1654388"/>
    <lineage>
        <taxon>Bacteria</taxon>
        <taxon>Bacillati</taxon>
        <taxon>Bacillota</taxon>
        <taxon>Bacilli</taxon>
        <taxon>Bacillales</taxon>
        <taxon>Staphylococcaceae</taxon>
        <taxon>Staphylococcus</taxon>
    </lineage>
</organism>
<evidence type="ECO:0000313" key="3">
    <source>
        <dbReference type="Proteomes" id="UP000044616"/>
    </source>
</evidence>
<name>A0A077VKX6_9STAP</name>
<dbReference type="Proteomes" id="UP000044616">
    <property type="component" value="Unassembled WGS sequence"/>
</dbReference>
<sequence>MNLGNVKETISIIYLIEIVSFLMYLSKFYTHDIFNDFLSLVKLKFLTSPIVKLS</sequence>
<reference evidence="2 3" key="1">
    <citation type="submission" date="2014-05" db="EMBL/GenBank/DDBJ databases">
        <authorList>
            <person name="Aslett A.Martin."/>
            <person name="De Silva Nishadi"/>
        </authorList>
    </citation>
    <scope>NUCLEOTIDE SEQUENCE [LARGE SCALE GENOMIC DNA]</scope>
</reference>
<dbReference type="AlphaFoldDB" id="A0A077VKX6"/>
<protein>
    <submittedName>
        <fullName evidence="2">Uncharacterized protein</fullName>
    </submittedName>
</protein>
<keyword evidence="1" id="KW-1133">Transmembrane helix</keyword>
<gene>
    <name evidence="2" type="ORF">ERS140147_00448</name>
</gene>